<organism evidence="2">
    <name type="scientific">Anguilla anguilla</name>
    <name type="common">European freshwater eel</name>
    <name type="synonym">Muraena anguilla</name>
    <dbReference type="NCBI Taxonomy" id="7936"/>
    <lineage>
        <taxon>Eukaryota</taxon>
        <taxon>Metazoa</taxon>
        <taxon>Chordata</taxon>
        <taxon>Craniata</taxon>
        <taxon>Vertebrata</taxon>
        <taxon>Euteleostomi</taxon>
        <taxon>Actinopterygii</taxon>
        <taxon>Neopterygii</taxon>
        <taxon>Teleostei</taxon>
        <taxon>Anguilliformes</taxon>
        <taxon>Anguillidae</taxon>
        <taxon>Anguilla</taxon>
    </lineage>
</organism>
<dbReference type="EMBL" id="GBXM01002218">
    <property type="protein sequence ID" value="JAI06360.1"/>
    <property type="molecule type" value="Transcribed_RNA"/>
</dbReference>
<evidence type="ECO:0000256" key="1">
    <source>
        <dbReference type="SAM" id="Phobius"/>
    </source>
</evidence>
<reference evidence="2" key="1">
    <citation type="submission" date="2014-11" db="EMBL/GenBank/DDBJ databases">
        <authorList>
            <person name="Amaro Gonzalez C."/>
        </authorList>
    </citation>
    <scope>NUCLEOTIDE SEQUENCE</scope>
</reference>
<dbReference type="AlphaFoldDB" id="A0A0E9XUN8"/>
<keyword evidence="1" id="KW-0812">Transmembrane</keyword>
<protein>
    <submittedName>
        <fullName evidence="2">Uncharacterized protein</fullName>
    </submittedName>
</protein>
<accession>A0A0E9XUN8</accession>
<proteinExistence type="predicted"/>
<keyword evidence="1" id="KW-0472">Membrane</keyword>
<reference evidence="2" key="2">
    <citation type="journal article" date="2015" name="Fish Shellfish Immunol.">
        <title>Early steps in the European eel (Anguilla anguilla)-Vibrio vulnificus interaction in the gills: Role of the RtxA13 toxin.</title>
        <authorList>
            <person name="Callol A."/>
            <person name="Pajuelo D."/>
            <person name="Ebbesson L."/>
            <person name="Teles M."/>
            <person name="MacKenzie S."/>
            <person name="Amaro C."/>
        </authorList>
    </citation>
    <scope>NUCLEOTIDE SEQUENCE</scope>
</reference>
<keyword evidence="1" id="KW-1133">Transmembrane helix</keyword>
<evidence type="ECO:0000313" key="2">
    <source>
        <dbReference type="EMBL" id="JAI06360.1"/>
    </source>
</evidence>
<feature type="transmembrane region" description="Helical" evidence="1">
    <location>
        <begin position="13"/>
        <end position="32"/>
    </location>
</feature>
<name>A0A0E9XUN8_ANGAN</name>
<sequence length="33" mass="3646">MSALSAMVGCRDWPITLSISAWTFSCISGYFIM</sequence>